<keyword evidence="1" id="KW-1133">Transmembrane helix</keyword>
<dbReference type="AlphaFoldDB" id="A0A2N8KQM9"/>
<organism evidence="2 3">
    <name type="scientific">Achromobacter pulmonis</name>
    <dbReference type="NCBI Taxonomy" id="1389932"/>
    <lineage>
        <taxon>Bacteria</taxon>
        <taxon>Pseudomonadati</taxon>
        <taxon>Pseudomonadota</taxon>
        <taxon>Betaproteobacteria</taxon>
        <taxon>Burkholderiales</taxon>
        <taxon>Alcaligenaceae</taxon>
        <taxon>Achromobacter</taxon>
    </lineage>
</organism>
<feature type="transmembrane region" description="Helical" evidence="1">
    <location>
        <begin position="12"/>
        <end position="30"/>
    </location>
</feature>
<accession>A0A2N8KQM9</accession>
<proteinExistence type="predicted"/>
<evidence type="ECO:0000256" key="1">
    <source>
        <dbReference type="SAM" id="Phobius"/>
    </source>
</evidence>
<keyword evidence="1" id="KW-0812">Transmembrane</keyword>
<reference evidence="2 3" key="1">
    <citation type="submission" date="2018-01" db="EMBL/GenBank/DDBJ databases">
        <title>The draft genome of an aniline degradation strain ANB-1.</title>
        <authorList>
            <person name="Zhang L."/>
            <person name="Jiang J."/>
        </authorList>
    </citation>
    <scope>NUCLEOTIDE SEQUENCE [LARGE SCALE GENOMIC DNA]</scope>
    <source>
        <strain evidence="2 3">ANB-1</strain>
    </source>
</reference>
<evidence type="ECO:0000313" key="3">
    <source>
        <dbReference type="Proteomes" id="UP000235994"/>
    </source>
</evidence>
<comment type="caution">
    <text evidence="2">The sequence shown here is derived from an EMBL/GenBank/DDBJ whole genome shotgun (WGS) entry which is preliminary data.</text>
</comment>
<evidence type="ECO:0000313" key="2">
    <source>
        <dbReference type="EMBL" id="PND35778.1"/>
    </source>
</evidence>
<keyword evidence="3" id="KW-1185">Reference proteome</keyword>
<name>A0A2N8KQM9_9BURK</name>
<dbReference type="EMBL" id="POQS01000001">
    <property type="protein sequence ID" value="PND35778.1"/>
    <property type="molecule type" value="Genomic_DNA"/>
</dbReference>
<protein>
    <submittedName>
        <fullName evidence="2">Pilus assembly protein TadE</fullName>
    </submittedName>
</protein>
<gene>
    <name evidence="2" type="ORF">C1I89_05370</name>
</gene>
<dbReference type="RefSeq" id="WP_102771699.1">
    <property type="nucleotide sequence ID" value="NZ_POQS01000001.1"/>
</dbReference>
<dbReference type="Proteomes" id="UP000235994">
    <property type="component" value="Unassembled WGS sequence"/>
</dbReference>
<sequence length="200" mass="21144">MKPRQHRQHGQAMIEALLMLPLLAVLAWAVTRIGGLQYAAQEMAQASRQAVMAAARGQPLAGVDGAAARANLSGAAETLDGVAAPRLAGLQHAWFEAGLQLLSVQAQAGPQALPVSRRTHVASGAGYACGDADAQRRIGQAPQSWRRAQAASLAQARRLSGLVERMDGPWGRPRLSLDWLSDWADVVPADRLGARGKGRP</sequence>
<keyword evidence="1" id="KW-0472">Membrane</keyword>